<reference evidence="3 4" key="1">
    <citation type="journal article" date="2009" name="Appl. Environ. Microbiol.">
        <title>Three genomes from the phylum Acidobacteria provide insight into the lifestyles of these microorganisms in soils.</title>
        <authorList>
            <person name="Ward N.L."/>
            <person name="Challacombe J.F."/>
            <person name="Janssen P.H."/>
            <person name="Henrissat B."/>
            <person name="Coutinho P.M."/>
            <person name="Wu M."/>
            <person name="Xie G."/>
            <person name="Haft D.H."/>
            <person name="Sait M."/>
            <person name="Badger J."/>
            <person name="Barabote R.D."/>
            <person name="Bradley B."/>
            <person name="Brettin T.S."/>
            <person name="Brinkac L.M."/>
            <person name="Bruce D."/>
            <person name="Creasy T."/>
            <person name="Daugherty S.C."/>
            <person name="Davidsen T.M."/>
            <person name="DeBoy R.T."/>
            <person name="Detter J.C."/>
            <person name="Dodson R.J."/>
            <person name="Durkin A.S."/>
            <person name="Ganapathy A."/>
            <person name="Gwinn-Giglio M."/>
            <person name="Han C.S."/>
            <person name="Khouri H."/>
            <person name="Kiss H."/>
            <person name="Kothari S.P."/>
            <person name="Madupu R."/>
            <person name="Nelson K.E."/>
            <person name="Nelson W.C."/>
            <person name="Paulsen I."/>
            <person name="Penn K."/>
            <person name="Ren Q."/>
            <person name="Rosovitz M.J."/>
            <person name="Selengut J.D."/>
            <person name="Shrivastava S."/>
            <person name="Sullivan S.A."/>
            <person name="Tapia R."/>
            <person name="Thompson L.S."/>
            <person name="Watkins K.L."/>
            <person name="Yang Q."/>
            <person name="Yu C."/>
            <person name="Zafar N."/>
            <person name="Zhou L."/>
            <person name="Kuske C.R."/>
        </authorList>
    </citation>
    <scope>NUCLEOTIDE SEQUENCE [LARGE SCALE GENOMIC DNA]</scope>
    <source>
        <strain evidence="4">ATCC 51196 / DSM 11244 / BCRC 80197 / JCM 7670 / NBRC 15755 / NCIMB 13165 / 161</strain>
    </source>
</reference>
<dbReference type="AlphaFoldDB" id="C1F2X9"/>
<dbReference type="PANTHER" id="PTHR12558:SF33">
    <property type="entry name" value="BLL7664 PROTEIN"/>
    <property type="match status" value="1"/>
</dbReference>
<dbReference type="Gene3D" id="1.25.40.10">
    <property type="entry name" value="Tetratricopeptide repeat domain"/>
    <property type="match status" value="4"/>
</dbReference>
<dbReference type="RefSeq" id="WP_015896046.1">
    <property type="nucleotide sequence ID" value="NC_012483.1"/>
</dbReference>
<dbReference type="InParanoid" id="C1F2X9"/>
<dbReference type="SUPFAM" id="SSF48452">
    <property type="entry name" value="TPR-like"/>
    <property type="match status" value="2"/>
</dbReference>
<dbReference type="Pfam" id="PF23914">
    <property type="entry name" value="TPR_CcmH_CycH"/>
    <property type="match status" value="1"/>
</dbReference>
<dbReference type="Pfam" id="PF14559">
    <property type="entry name" value="TPR_19"/>
    <property type="match status" value="1"/>
</dbReference>
<dbReference type="KEGG" id="aca:ACP_0880"/>
<dbReference type="EMBL" id="CP001472">
    <property type="protein sequence ID" value="ACO31925.1"/>
    <property type="molecule type" value="Genomic_DNA"/>
</dbReference>
<feature type="domain" description="Cytochrome c-type biogenesis protein H TPR" evidence="2">
    <location>
        <begin position="25"/>
        <end position="139"/>
    </location>
</feature>
<dbReference type="HOGENOM" id="CLU_573218_0_0_0"/>
<organism evidence="3 4">
    <name type="scientific">Acidobacterium capsulatum (strain ATCC 51196 / DSM 11244 / BCRC 80197 / JCM 7670 / NBRC 15755 / NCIMB 13165 / 161)</name>
    <dbReference type="NCBI Taxonomy" id="240015"/>
    <lineage>
        <taxon>Bacteria</taxon>
        <taxon>Pseudomonadati</taxon>
        <taxon>Acidobacteriota</taxon>
        <taxon>Terriglobia</taxon>
        <taxon>Terriglobales</taxon>
        <taxon>Acidobacteriaceae</taxon>
        <taxon>Acidobacterium</taxon>
    </lineage>
</organism>
<sequence length="489" mass="53358">MHAQSSGNVVSSVESQLRAQHPAEALRTADAALKQAPGNANLWTLKGIACSELQETSAATDAYAHALRLSPDNLAALRGAAQIFDQEHDPRAVPLLRRILALSPGDTTAHEMLALNEQRHGNCHAAIRNFQQSGPALHQHPESMAAYGSCLQNLGDTQQALAIFQTLAAHFPQLNFARYDLAVILYQSRQYAAAIQTLQPLLDSGRADADTLSLASQAYEAMHDTPKAVAALREAIVSDPSNVNLYNSFAELCLDHDSYRVGIDMINAGLRLNPRAASLYLSRGLLYAQLSEYTKAQSDFSTAERLNPKQGLSAYGADVAELEKYHFDLDHSNAAVAALKAQIHQHPDSYLLHYLLAKLLSMQGPQGGPSSMADARNQAEIAVKLKPDFVAAHDLLARMELEDKNLKASAQQSREALQYDPNDRTAVYHLIAALRQSTAPEDRHELKAMVQKLAVMEKTSLNTDARAKRFQLVEVPPPSTRGAANSQQR</sequence>
<feature type="repeat" description="TPR" evidence="1">
    <location>
        <begin position="277"/>
        <end position="310"/>
    </location>
</feature>
<feature type="repeat" description="TPR" evidence="1">
    <location>
        <begin position="40"/>
        <end position="73"/>
    </location>
</feature>
<protein>
    <submittedName>
        <fullName evidence="3">TPR domain protein</fullName>
    </submittedName>
</protein>
<accession>C1F2X9</accession>
<dbReference type="InterPro" id="IPR019734">
    <property type="entry name" value="TPR_rpt"/>
</dbReference>
<dbReference type="Pfam" id="PF13432">
    <property type="entry name" value="TPR_16"/>
    <property type="match status" value="1"/>
</dbReference>
<dbReference type="eggNOG" id="COG0457">
    <property type="taxonomic scope" value="Bacteria"/>
</dbReference>
<dbReference type="InterPro" id="IPR011990">
    <property type="entry name" value="TPR-like_helical_dom_sf"/>
</dbReference>
<dbReference type="PANTHER" id="PTHR12558">
    <property type="entry name" value="CELL DIVISION CYCLE 16,23,27"/>
    <property type="match status" value="1"/>
</dbReference>
<keyword evidence="4" id="KW-1185">Reference proteome</keyword>
<gene>
    <name evidence="3" type="ordered locus">ACP_0880</name>
</gene>
<dbReference type="PROSITE" id="PS50005">
    <property type="entry name" value="TPR"/>
    <property type="match status" value="2"/>
</dbReference>
<proteinExistence type="predicted"/>
<dbReference type="STRING" id="240015.ACP_0880"/>
<evidence type="ECO:0000256" key="1">
    <source>
        <dbReference type="PROSITE-ProRule" id="PRU00339"/>
    </source>
</evidence>
<evidence type="ECO:0000259" key="2">
    <source>
        <dbReference type="Pfam" id="PF23914"/>
    </source>
</evidence>
<dbReference type="SMART" id="SM00028">
    <property type="entry name" value="TPR"/>
    <property type="match status" value="5"/>
</dbReference>
<keyword evidence="1" id="KW-0802">TPR repeat</keyword>
<dbReference type="InterPro" id="IPR056413">
    <property type="entry name" value="TPR_CcmH_CycH"/>
</dbReference>
<evidence type="ECO:0000313" key="4">
    <source>
        <dbReference type="Proteomes" id="UP000002207"/>
    </source>
</evidence>
<dbReference type="Proteomes" id="UP000002207">
    <property type="component" value="Chromosome"/>
</dbReference>
<evidence type="ECO:0000313" key="3">
    <source>
        <dbReference type="EMBL" id="ACO31925.1"/>
    </source>
</evidence>
<name>C1F2X9_ACIC5</name>